<dbReference type="SMART" id="SM00490">
    <property type="entry name" value="HELICc"/>
    <property type="match status" value="1"/>
</dbReference>
<feature type="compositionally biased region" description="Pro residues" evidence="10">
    <location>
        <begin position="18"/>
        <end position="35"/>
    </location>
</feature>
<evidence type="ECO:0000259" key="12">
    <source>
        <dbReference type="PROSITE" id="PS51194"/>
    </source>
</evidence>
<dbReference type="SMART" id="SM00487">
    <property type="entry name" value="DEXDc"/>
    <property type="match status" value="1"/>
</dbReference>
<feature type="domain" description="Helicase C-terminal" evidence="12">
    <location>
        <begin position="378"/>
        <end position="521"/>
    </location>
</feature>
<dbReference type="GO" id="GO:0003723">
    <property type="term" value="F:RNA binding"/>
    <property type="evidence" value="ECO:0007669"/>
    <property type="project" value="UniProtKB-KW"/>
</dbReference>
<evidence type="ECO:0000256" key="2">
    <source>
        <dbReference type="ARBA" id="ARBA00022741"/>
    </source>
</evidence>
<dbReference type="InterPro" id="IPR014014">
    <property type="entry name" value="RNA_helicase_DEAD_Q_motif"/>
</dbReference>
<dbReference type="AlphaFoldDB" id="A0A3P3YEV5"/>
<geneLocation type="mitochondrion" evidence="14"/>
<dbReference type="PROSITE" id="PS51194">
    <property type="entry name" value="HELICASE_CTER"/>
    <property type="match status" value="1"/>
</dbReference>
<feature type="short sequence motif" description="Q motif" evidence="8">
    <location>
        <begin position="127"/>
        <end position="155"/>
    </location>
</feature>
<dbReference type="EC" id="3.6.4.13" evidence="1"/>
<dbReference type="Gene3D" id="3.40.50.300">
    <property type="entry name" value="P-loop containing nucleotide triphosphate hydrolases"/>
    <property type="match status" value="2"/>
</dbReference>
<keyword evidence="5 9" id="KW-0067">ATP-binding</keyword>
<feature type="compositionally biased region" description="Basic and acidic residues" evidence="10">
    <location>
        <begin position="72"/>
        <end position="89"/>
    </location>
</feature>
<evidence type="ECO:0000313" key="14">
    <source>
        <dbReference type="EMBL" id="SPQ98707.1"/>
    </source>
</evidence>
<feature type="compositionally biased region" description="Polar residues" evidence="10">
    <location>
        <begin position="191"/>
        <end position="205"/>
    </location>
</feature>
<feature type="region of interest" description="Disordered" evidence="10">
    <location>
        <begin position="1"/>
        <end position="97"/>
    </location>
</feature>
<evidence type="ECO:0000256" key="8">
    <source>
        <dbReference type="PROSITE-ProRule" id="PRU00552"/>
    </source>
</evidence>
<dbReference type="PANTHER" id="PTHR47958">
    <property type="entry name" value="ATP-DEPENDENT RNA HELICASE DBP3"/>
    <property type="match status" value="1"/>
</dbReference>
<evidence type="ECO:0000313" key="15">
    <source>
        <dbReference type="Proteomes" id="UP000290189"/>
    </source>
</evidence>
<evidence type="ECO:0000259" key="11">
    <source>
        <dbReference type="PROSITE" id="PS51192"/>
    </source>
</evidence>
<feature type="region of interest" description="Disordered" evidence="10">
    <location>
        <begin position="529"/>
        <end position="593"/>
    </location>
</feature>
<keyword evidence="14" id="KW-0496">Mitochondrion</keyword>
<proteinExistence type="inferred from homology"/>
<reference evidence="14 15" key="1">
    <citation type="submission" date="2018-03" db="EMBL/GenBank/DDBJ databases">
        <authorList>
            <person name="Fogelqvist J."/>
        </authorList>
    </citation>
    <scope>NUCLEOTIDE SEQUENCE [LARGE SCALE GENOMIC DNA]</scope>
</reference>
<evidence type="ECO:0000256" key="1">
    <source>
        <dbReference type="ARBA" id="ARBA00012552"/>
    </source>
</evidence>
<sequence length="593" mass="64281">MAYVPPHLRRSQAAAPSSAPPPGPAAPTSAPPAGPSAPASSRFQRPAADFSSQRNGRPSFFDRGGYGSRGGGRVDPRSTEPNPELERELFSSSTDGQLDHVQQGINFDKYDDIPVEVNGADVPEGCNSFAELDLAPSLMNNVRLAKYDRPTPVQKHAIPISLAGRDLMACAQTGSGKTAAFLLPTVNRILTQGSDSSGPPTSQYGSRRGRSKTFPKALILSPTRELTIQIFDEARRFCYRTGLRPVVVYGGADIRDQLRQLELGCDLLVATPGRLVDLIERGRVGLSEISTLIFDEADRMLDMGFEPQIRHIVEGEDMPPSDVRQTLMFSATFPREIQALASDFLLNYIFLTVGRVGSTTDFITQRVEYADDRQKRDVLMRILPECDGLTLIFVETKRAADALEDWLICEGINATSIHGDRSQKEREHALKEFKSGRCPVLVATDVAARGLDISNVKVVIQHDLPNTIDDYVHRIGRTGRCGNTGLAISFVNERSKAILRDILHLMSESNQEVPAWFRDLALSAFAGRGGSGRGGGRMGGRGGGGSACRFGARDIRAGTSSGSGMESQSRFTPQSTQGSAAARDSSRRSGSAW</sequence>
<dbReference type="InterPro" id="IPR001650">
    <property type="entry name" value="Helicase_C-like"/>
</dbReference>
<evidence type="ECO:0000256" key="10">
    <source>
        <dbReference type="SAM" id="MobiDB-lite"/>
    </source>
</evidence>
<dbReference type="CDD" id="cd18787">
    <property type="entry name" value="SF2_C_DEAD"/>
    <property type="match status" value="1"/>
</dbReference>
<name>A0A3P3YEV5_PLABS</name>
<keyword evidence="3 9" id="KW-0378">Hydrolase</keyword>
<feature type="compositionally biased region" description="Low complexity" evidence="10">
    <location>
        <begin position="578"/>
        <end position="593"/>
    </location>
</feature>
<evidence type="ECO:0000256" key="6">
    <source>
        <dbReference type="ARBA" id="ARBA00022884"/>
    </source>
</evidence>
<organism evidence="14 15">
    <name type="scientific">Plasmodiophora brassicae</name>
    <name type="common">Clubroot disease agent</name>
    <dbReference type="NCBI Taxonomy" id="37360"/>
    <lineage>
        <taxon>Eukaryota</taxon>
        <taxon>Sar</taxon>
        <taxon>Rhizaria</taxon>
        <taxon>Endomyxa</taxon>
        <taxon>Phytomyxea</taxon>
        <taxon>Plasmodiophorida</taxon>
        <taxon>Plasmodiophoridae</taxon>
        <taxon>Plasmodiophora</taxon>
    </lineage>
</organism>
<accession>A0A3P3YEV5</accession>
<feature type="domain" description="DEAD-box RNA helicase Q" evidence="13">
    <location>
        <begin position="127"/>
        <end position="155"/>
    </location>
</feature>
<evidence type="ECO:0000256" key="4">
    <source>
        <dbReference type="ARBA" id="ARBA00022806"/>
    </source>
</evidence>
<dbReference type="FunFam" id="3.40.50.300:FF:000008">
    <property type="entry name" value="ATP-dependent RNA helicase RhlB"/>
    <property type="match status" value="1"/>
</dbReference>
<dbReference type="SUPFAM" id="SSF52540">
    <property type="entry name" value="P-loop containing nucleoside triphosphate hydrolases"/>
    <property type="match status" value="1"/>
</dbReference>
<dbReference type="GO" id="GO:0016787">
    <property type="term" value="F:hydrolase activity"/>
    <property type="evidence" value="ECO:0007669"/>
    <property type="project" value="UniProtKB-KW"/>
</dbReference>
<evidence type="ECO:0000256" key="5">
    <source>
        <dbReference type="ARBA" id="ARBA00022840"/>
    </source>
</evidence>
<protein>
    <recommendedName>
        <fullName evidence="1">RNA helicase</fullName>
        <ecNumber evidence="1">3.6.4.13</ecNumber>
    </recommendedName>
</protein>
<keyword evidence="2 9" id="KW-0547">Nucleotide-binding</keyword>
<dbReference type="Pfam" id="PF00271">
    <property type="entry name" value="Helicase_C"/>
    <property type="match status" value="1"/>
</dbReference>
<dbReference type="EMBL" id="OVEO01000010">
    <property type="protein sequence ID" value="SPQ98707.1"/>
    <property type="molecule type" value="Genomic_DNA"/>
</dbReference>
<feature type="compositionally biased region" description="Gly residues" evidence="10">
    <location>
        <begin position="529"/>
        <end position="546"/>
    </location>
</feature>
<feature type="compositionally biased region" description="Polar residues" evidence="10">
    <location>
        <begin position="558"/>
        <end position="577"/>
    </location>
</feature>
<dbReference type="InterPro" id="IPR011545">
    <property type="entry name" value="DEAD/DEAH_box_helicase_dom"/>
</dbReference>
<feature type="region of interest" description="Disordered" evidence="10">
    <location>
        <begin position="191"/>
        <end position="210"/>
    </location>
</feature>
<comment type="catalytic activity">
    <reaction evidence="7">
        <text>ATP + H2O = ADP + phosphate + H(+)</text>
        <dbReference type="Rhea" id="RHEA:13065"/>
        <dbReference type="ChEBI" id="CHEBI:15377"/>
        <dbReference type="ChEBI" id="CHEBI:15378"/>
        <dbReference type="ChEBI" id="CHEBI:30616"/>
        <dbReference type="ChEBI" id="CHEBI:43474"/>
        <dbReference type="ChEBI" id="CHEBI:456216"/>
        <dbReference type="EC" id="3.6.4.13"/>
    </reaction>
</comment>
<dbReference type="InterPro" id="IPR000629">
    <property type="entry name" value="RNA-helicase_DEAD-box_CS"/>
</dbReference>
<dbReference type="PROSITE" id="PS51192">
    <property type="entry name" value="HELICASE_ATP_BIND_1"/>
    <property type="match status" value="1"/>
</dbReference>
<evidence type="ECO:0000259" key="13">
    <source>
        <dbReference type="PROSITE" id="PS51195"/>
    </source>
</evidence>
<dbReference type="PROSITE" id="PS51195">
    <property type="entry name" value="Q_MOTIF"/>
    <property type="match status" value="1"/>
</dbReference>
<evidence type="ECO:0000256" key="7">
    <source>
        <dbReference type="ARBA" id="ARBA00047984"/>
    </source>
</evidence>
<keyword evidence="4 9" id="KW-0347">Helicase</keyword>
<dbReference type="InterPro" id="IPR027417">
    <property type="entry name" value="P-loop_NTPase"/>
</dbReference>
<feature type="domain" description="Helicase ATP-binding" evidence="11">
    <location>
        <begin position="158"/>
        <end position="351"/>
    </location>
</feature>
<comment type="similarity">
    <text evidence="9">Belongs to the DEAD box helicase family.</text>
</comment>
<dbReference type="InterPro" id="IPR044763">
    <property type="entry name" value="Ded1/Dbp1_DEADc"/>
</dbReference>
<dbReference type="PROSITE" id="PS00039">
    <property type="entry name" value="DEAD_ATP_HELICASE"/>
    <property type="match status" value="1"/>
</dbReference>
<dbReference type="GO" id="GO:0003724">
    <property type="term" value="F:RNA helicase activity"/>
    <property type="evidence" value="ECO:0007669"/>
    <property type="project" value="UniProtKB-EC"/>
</dbReference>
<dbReference type="Proteomes" id="UP000290189">
    <property type="component" value="Unassembled WGS sequence"/>
</dbReference>
<evidence type="ECO:0000256" key="3">
    <source>
        <dbReference type="ARBA" id="ARBA00022801"/>
    </source>
</evidence>
<keyword evidence="6" id="KW-0694">RNA-binding</keyword>
<evidence type="ECO:0000256" key="9">
    <source>
        <dbReference type="RuleBase" id="RU000492"/>
    </source>
</evidence>
<dbReference type="FunFam" id="3.40.50.300:FF:000397">
    <property type="entry name" value="Probable ATP-dependent RNA helicase DDX4"/>
    <property type="match status" value="1"/>
</dbReference>
<dbReference type="CDD" id="cd17967">
    <property type="entry name" value="DEADc_DDX3_DDX4"/>
    <property type="match status" value="1"/>
</dbReference>
<gene>
    <name evidence="14" type="ORF">PLBR_LOCUS5922</name>
</gene>
<dbReference type="InterPro" id="IPR014001">
    <property type="entry name" value="Helicase_ATP-bd"/>
</dbReference>
<dbReference type="GO" id="GO:0005524">
    <property type="term" value="F:ATP binding"/>
    <property type="evidence" value="ECO:0007669"/>
    <property type="project" value="UniProtKB-KW"/>
</dbReference>
<dbReference type="Pfam" id="PF00270">
    <property type="entry name" value="DEAD"/>
    <property type="match status" value="1"/>
</dbReference>